<proteinExistence type="inferred from homology"/>
<evidence type="ECO:0000259" key="7">
    <source>
        <dbReference type="Pfam" id="PF00291"/>
    </source>
</evidence>
<dbReference type="GO" id="GO:0009097">
    <property type="term" value="P:isoleucine biosynthetic process"/>
    <property type="evidence" value="ECO:0007669"/>
    <property type="project" value="TreeGrafter"/>
</dbReference>
<dbReference type="InterPro" id="IPR050147">
    <property type="entry name" value="Ser/Thr_Dehydratase"/>
</dbReference>
<dbReference type="EC" id="4.3.1.18" evidence="6"/>
<evidence type="ECO:0000256" key="4">
    <source>
        <dbReference type="ARBA" id="ARBA00050422"/>
    </source>
</evidence>
<protein>
    <recommendedName>
        <fullName evidence="6">Probable D-serine dehydratase</fullName>
        <ecNumber evidence="6">4.3.1.18</ecNumber>
    </recommendedName>
    <alternativeName>
        <fullName evidence="6">D-serine deaminase</fullName>
        <shortName evidence="6">DSD</shortName>
    </alternativeName>
</protein>
<dbReference type="Gene3D" id="3.40.50.1100">
    <property type="match status" value="2"/>
</dbReference>
<comment type="cofactor">
    <cofactor evidence="1 6">
        <name>pyridoxal 5'-phosphate</name>
        <dbReference type="ChEBI" id="CHEBI:597326"/>
    </cofactor>
</comment>
<dbReference type="AlphaFoldDB" id="A0A561CKH8"/>
<dbReference type="InterPro" id="IPR036052">
    <property type="entry name" value="TrpB-like_PALP_sf"/>
</dbReference>
<feature type="modified residue" description="N6-(pyridoxal phosphate)lysine" evidence="6">
    <location>
        <position position="120"/>
    </location>
</feature>
<sequence length="442" mass="49378">MNPVEIESLLDAQALNLIKKMKSYEEVLWFNPKIQTTQNRLEDCPLTLEDIQDAEERLKRFGPYIAQVFPETKATNGIIESNLVKIPAMKNKLVENYAQPIVGDIWLKCDSHLPISGSIKARGGIYEILKYAEDLAIEQQLLRKDDDYSILDSEEFRRFFSQYQIAVGSTGNLGLSIGIISAKLGFRVTVHMSADAKQWKKDLLREKGVQVIEYEADYSKAVEAGRIQAEKDPRCYFVDDENSQHLFLGYAVAALRLRNQLEELQIKVDEDHPLFVYMPCGVGGAPGGVTFGLKQLFQNNVYCFFAEPTHSPCMLLGLFTGLHEKISVQDIGIDNITAADGLAVGRPSGFVGKIIEPILSGAFTVKDDELFKLLRILVDSENIRLEPSALAGMIGPVKLAQEGKAFLQKNHLLNKKAAHIVWATGGSMVPDVIMEDYYKKGF</sequence>
<dbReference type="PANTHER" id="PTHR48078:SF9">
    <property type="entry name" value="D-SERINE DEHYDRATASE"/>
    <property type="match status" value="1"/>
</dbReference>
<dbReference type="HAMAP" id="MF_01030">
    <property type="entry name" value="D_Ser_dehydrat"/>
    <property type="match status" value="1"/>
</dbReference>
<evidence type="ECO:0000256" key="1">
    <source>
        <dbReference type="ARBA" id="ARBA00001933"/>
    </source>
</evidence>
<dbReference type="SUPFAM" id="SSF53686">
    <property type="entry name" value="Tryptophan synthase beta subunit-like PLP-dependent enzymes"/>
    <property type="match status" value="1"/>
</dbReference>
<gene>
    <name evidence="6" type="primary">dsdA</name>
    <name evidence="8" type="ORF">FB550_12156</name>
</gene>
<name>A0A561CKH8_9BACI</name>
<reference evidence="8 9" key="1">
    <citation type="submission" date="2019-06" db="EMBL/GenBank/DDBJ databases">
        <title>Sorghum-associated microbial communities from plants grown in Nebraska, USA.</title>
        <authorList>
            <person name="Schachtman D."/>
        </authorList>
    </citation>
    <scope>NUCLEOTIDE SEQUENCE [LARGE SCALE GENOMIC DNA]</scope>
    <source>
        <strain evidence="8 9">2482</strain>
    </source>
</reference>
<dbReference type="InterPro" id="IPR011780">
    <property type="entry name" value="D_Ser_am_lyase"/>
</dbReference>
<dbReference type="EMBL" id="VIVN01000021">
    <property type="protein sequence ID" value="TWD91614.1"/>
    <property type="molecule type" value="Genomic_DNA"/>
</dbReference>
<dbReference type="InterPro" id="IPR001926">
    <property type="entry name" value="TrpB-like_PALP"/>
</dbReference>
<dbReference type="RefSeq" id="WP_315900477.1">
    <property type="nucleotide sequence ID" value="NZ_VIVN01000021.1"/>
</dbReference>
<dbReference type="GO" id="GO:0036088">
    <property type="term" value="P:D-serine catabolic process"/>
    <property type="evidence" value="ECO:0007669"/>
    <property type="project" value="TreeGrafter"/>
</dbReference>
<evidence type="ECO:0000256" key="2">
    <source>
        <dbReference type="ARBA" id="ARBA00022898"/>
    </source>
</evidence>
<organism evidence="8 9">
    <name type="scientific">Neobacillus bataviensis</name>
    <dbReference type="NCBI Taxonomy" id="220685"/>
    <lineage>
        <taxon>Bacteria</taxon>
        <taxon>Bacillati</taxon>
        <taxon>Bacillota</taxon>
        <taxon>Bacilli</taxon>
        <taxon>Bacillales</taxon>
        <taxon>Bacillaceae</taxon>
        <taxon>Neobacillus</taxon>
    </lineage>
</organism>
<keyword evidence="3 6" id="KW-0456">Lyase</keyword>
<comment type="caution">
    <text evidence="8">The sequence shown here is derived from an EMBL/GenBank/DDBJ whole genome shotgun (WGS) entry which is preliminary data.</text>
</comment>
<dbReference type="GO" id="GO:0030170">
    <property type="term" value="F:pyridoxal phosphate binding"/>
    <property type="evidence" value="ECO:0007669"/>
    <property type="project" value="InterPro"/>
</dbReference>
<evidence type="ECO:0000256" key="3">
    <source>
        <dbReference type="ARBA" id="ARBA00023239"/>
    </source>
</evidence>
<keyword evidence="2 6" id="KW-0663">Pyridoxal phosphate</keyword>
<dbReference type="PANTHER" id="PTHR48078">
    <property type="entry name" value="THREONINE DEHYDRATASE, MITOCHONDRIAL-RELATED"/>
    <property type="match status" value="1"/>
</dbReference>
<accession>A0A561CKH8</accession>
<dbReference type="Pfam" id="PF00291">
    <property type="entry name" value="PALP"/>
    <property type="match status" value="1"/>
</dbReference>
<dbReference type="Proteomes" id="UP000319671">
    <property type="component" value="Unassembled WGS sequence"/>
</dbReference>
<dbReference type="CDD" id="cd06447">
    <property type="entry name" value="D-Ser-dehyd"/>
    <property type="match status" value="1"/>
</dbReference>
<dbReference type="InterPro" id="IPR000634">
    <property type="entry name" value="Ser/Thr_deHydtase_PyrdxlP-BS"/>
</dbReference>
<evidence type="ECO:0000256" key="6">
    <source>
        <dbReference type="HAMAP-Rule" id="MF_01030"/>
    </source>
</evidence>
<evidence type="ECO:0000313" key="9">
    <source>
        <dbReference type="Proteomes" id="UP000319671"/>
    </source>
</evidence>
<dbReference type="NCBIfam" id="TIGR02035">
    <property type="entry name" value="D_Ser_am_lyase"/>
    <property type="match status" value="1"/>
</dbReference>
<comment type="similarity">
    <text evidence="5 6">Belongs to the serine/threonine dehydratase family. DsdA subfamily.</text>
</comment>
<evidence type="ECO:0000256" key="5">
    <source>
        <dbReference type="ARBA" id="ARBA00061269"/>
    </source>
</evidence>
<dbReference type="FunFam" id="3.40.50.1100:FF:000018">
    <property type="entry name" value="D-serine dehydratase"/>
    <property type="match status" value="1"/>
</dbReference>
<keyword evidence="9" id="KW-1185">Reference proteome</keyword>
<dbReference type="GO" id="GO:0016836">
    <property type="term" value="F:hydro-lyase activity"/>
    <property type="evidence" value="ECO:0007669"/>
    <property type="project" value="UniProtKB-UniRule"/>
</dbReference>
<feature type="domain" description="Tryptophan synthase beta chain-like PALP" evidence="7">
    <location>
        <begin position="99"/>
        <end position="402"/>
    </location>
</feature>
<comment type="catalytic activity">
    <reaction evidence="4 6">
        <text>D-serine = pyruvate + NH4(+)</text>
        <dbReference type="Rhea" id="RHEA:13977"/>
        <dbReference type="ChEBI" id="CHEBI:15361"/>
        <dbReference type="ChEBI" id="CHEBI:28938"/>
        <dbReference type="ChEBI" id="CHEBI:35247"/>
        <dbReference type="EC" id="4.3.1.18"/>
    </reaction>
</comment>
<dbReference type="NCBIfam" id="NF002823">
    <property type="entry name" value="PRK02991.1"/>
    <property type="match status" value="1"/>
</dbReference>
<evidence type="ECO:0000313" key="8">
    <source>
        <dbReference type="EMBL" id="TWD91614.1"/>
    </source>
</evidence>
<dbReference type="GO" id="GO:0008721">
    <property type="term" value="F:D-serine ammonia-lyase activity"/>
    <property type="evidence" value="ECO:0007669"/>
    <property type="project" value="UniProtKB-EC"/>
</dbReference>
<dbReference type="PROSITE" id="PS00165">
    <property type="entry name" value="DEHYDRATASE_SER_THR"/>
    <property type="match status" value="1"/>
</dbReference>